<dbReference type="EMBL" id="AEAI01005091">
    <property type="protein sequence ID" value="EGH50050.1"/>
    <property type="molecule type" value="Genomic_DNA"/>
</dbReference>
<dbReference type="Proteomes" id="UP000004986">
    <property type="component" value="Unassembled WGS sequence"/>
</dbReference>
<name>F3GSJ7_PSESJ</name>
<organism evidence="1 2">
    <name type="scientific">Pseudomonas syringae pv. pisi str. 1704B</name>
    <dbReference type="NCBI Taxonomy" id="629263"/>
    <lineage>
        <taxon>Bacteria</taxon>
        <taxon>Pseudomonadati</taxon>
        <taxon>Pseudomonadota</taxon>
        <taxon>Gammaproteobacteria</taxon>
        <taxon>Pseudomonadales</taxon>
        <taxon>Pseudomonadaceae</taxon>
        <taxon>Pseudomonas</taxon>
        <taxon>Pseudomonas syringae</taxon>
    </lineage>
</organism>
<reference evidence="1 2" key="1">
    <citation type="journal article" date="2011" name="PLoS Pathog.">
        <title>Dynamic evolution of pathogenicity revealed by sequencing and comparative genomics of 19 Pseudomonas syringae isolates.</title>
        <authorList>
            <person name="Baltrus D.A."/>
            <person name="Nishimura M.T."/>
            <person name="Romanchuk A."/>
            <person name="Chang J.H."/>
            <person name="Mukhtar M.S."/>
            <person name="Cherkis K."/>
            <person name="Roach J."/>
            <person name="Grant S.R."/>
            <person name="Jones C.D."/>
            <person name="Dangl J.L."/>
        </authorList>
    </citation>
    <scope>NUCLEOTIDE SEQUENCE [LARGE SCALE GENOMIC DNA]</scope>
    <source>
        <strain evidence="1 2">1704B</strain>
    </source>
</reference>
<dbReference type="AlphaFoldDB" id="F3GSJ7"/>
<evidence type="ECO:0000313" key="1">
    <source>
        <dbReference type="EMBL" id="EGH50050.1"/>
    </source>
</evidence>
<accession>F3GSJ7</accession>
<evidence type="ECO:0000313" key="2">
    <source>
        <dbReference type="Proteomes" id="UP000004986"/>
    </source>
</evidence>
<protein>
    <submittedName>
        <fullName evidence="1">Uncharacterized protein</fullName>
    </submittedName>
</protein>
<dbReference type="HOGENOM" id="CLU_3386586_0_0_6"/>
<keyword evidence="2" id="KW-1185">Reference proteome</keyword>
<gene>
    <name evidence="1" type="ORF">PSYPI_49592</name>
</gene>
<comment type="caution">
    <text evidence="1">The sequence shown here is derived from an EMBL/GenBank/DDBJ whole genome shotgun (WGS) entry which is preliminary data.</text>
</comment>
<feature type="non-terminal residue" evidence="1">
    <location>
        <position position="33"/>
    </location>
</feature>
<sequence length="33" mass="3338">MKVKRDPACSVCGAASVQGEQPLVHALVDGGTI</sequence>
<proteinExistence type="predicted"/>